<reference evidence="2 3" key="1">
    <citation type="submission" date="2021-03" db="EMBL/GenBank/DDBJ databases">
        <title>Sequencing the genomes of 1000 actinobacteria strains.</title>
        <authorList>
            <person name="Klenk H.-P."/>
        </authorList>
    </citation>
    <scope>NUCLEOTIDE SEQUENCE [LARGE SCALE GENOMIC DNA]</scope>
    <source>
        <strain evidence="2 3">DSM 16005</strain>
    </source>
</reference>
<proteinExistence type="predicted"/>
<name>A0ABS4YYG6_9MICC</name>
<keyword evidence="1" id="KW-0812">Transmembrane</keyword>
<evidence type="ECO:0000256" key="1">
    <source>
        <dbReference type="SAM" id="Phobius"/>
    </source>
</evidence>
<feature type="transmembrane region" description="Helical" evidence="1">
    <location>
        <begin position="6"/>
        <end position="23"/>
    </location>
</feature>
<keyword evidence="3" id="KW-1185">Reference proteome</keyword>
<dbReference type="Proteomes" id="UP000711614">
    <property type="component" value="Unassembled WGS sequence"/>
</dbReference>
<comment type="caution">
    <text evidence="2">The sequence shown here is derived from an EMBL/GenBank/DDBJ whole genome shotgun (WGS) entry which is preliminary data.</text>
</comment>
<evidence type="ECO:0000313" key="2">
    <source>
        <dbReference type="EMBL" id="MBP2413842.1"/>
    </source>
</evidence>
<sequence length="137" mass="14277">MGYAVLAAWLIQAAVGVTLLVSWTRHAGGQDAGLILPHILAMVGFLAPWTAFLTTGSALWAWVGFGVLTVFIGFGDAAMVRRARAVQGGANEGLRGYFSAIRAATSGALGKRTIFHAWFSPVVWFGSLAAAILATAA</sequence>
<dbReference type="EMBL" id="JAGIOI010000001">
    <property type="protein sequence ID" value="MBP2413842.1"/>
    <property type="molecule type" value="Genomic_DNA"/>
</dbReference>
<feature type="transmembrane region" description="Helical" evidence="1">
    <location>
        <begin position="115"/>
        <end position="136"/>
    </location>
</feature>
<evidence type="ECO:0008006" key="4">
    <source>
        <dbReference type="Google" id="ProtNLM"/>
    </source>
</evidence>
<evidence type="ECO:0000313" key="3">
    <source>
        <dbReference type="Proteomes" id="UP000711614"/>
    </source>
</evidence>
<keyword evidence="1" id="KW-1133">Transmembrane helix</keyword>
<keyword evidence="1" id="KW-0472">Membrane</keyword>
<protein>
    <recommendedName>
        <fullName evidence="4">DUF1295 domain-containing protein</fullName>
    </recommendedName>
</protein>
<gene>
    <name evidence="2" type="ORF">JOF48_002641</name>
</gene>
<feature type="transmembrane region" description="Helical" evidence="1">
    <location>
        <begin position="59"/>
        <end position="80"/>
    </location>
</feature>
<accession>A0ABS4YYG6</accession>
<feature type="transmembrane region" description="Helical" evidence="1">
    <location>
        <begin position="35"/>
        <end position="53"/>
    </location>
</feature>
<organism evidence="2 3">
    <name type="scientific">Arthrobacter stackebrandtii</name>
    <dbReference type="NCBI Taxonomy" id="272161"/>
    <lineage>
        <taxon>Bacteria</taxon>
        <taxon>Bacillati</taxon>
        <taxon>Actinomycetota</taxon>
        <taxon>Actinomycetes</taxon>
        <taxon>Micrococcales</taxon>
        <taxon>Micrococcaceae</taxon>
        <taxon>Arthrobacter</taxon>
    </lineage>
</organism>
<dbReference type="RefSeq" id="WP_209681408.1">
    <property type="nucleotide sequence ID" value="NZ_JAGIOI010000001.1"/>
</dbReference>